<dbReference type="GO" id="GO:0000712">
    <property type="term" value="P:resolution of meiotic recombination intermediates"/>
    <property type="evidence" value="ECO:0007669"/>
    <property type="project" value="TreeGrafter"/>
</dbReference>
<evidence type="ECO:0000256" key="10">
    <source>
        <dbReference type="ARBA" id="ARBA00072370"/>
    </source>
</evidence>
<dbReference type="GO" id="GO:1901255">
    <property type="term" value="P:nucleotide-excision repair involved in interstrand cross-link repair"/>
    <property type="evidence" value="ECO:0007669"/>
    <property type="project" value="TreeGrafter"/>
</dbReference>
<dbReference type="SUPFAM" id="SSF52980">
    <property type="entry name" value="Restriction endonuclease-like"/>
    <property type="match status" value="1"/>
</dbReference>
<dbReference type="EMBL" id="JALNTZ010003850">
    <property type="protein sequence ID" value="KAJ3615863.1"/>
    <property type="molecule type" value="Genomic_DNA"/>
</dbReference>
<keyword evidence="8" id="KW-0234">DNA repair</keyword>
<dbReference type="InterPro" id="IPR047520">
    <property type="entry name" value="XPF_nuclease"/>
</dbReference>
<keyword evidence="13" id="KW-1185">Reference proteome</keyword>
<keyword evidence="7" id="KW-0238">DNA-binding</keyword>
<dbReference type="GO" id="GO:0000014">
    <property type="term" value="F:single-stranded DNA endodeoxyribonuclease activity"/>
    <property type="evidence" value="ECO:0007669"/>
    <property type="project" value="TreeGrafter"/>
</dbReference>
<sequence>MVLPDDPPGSVDDSQEEFTGYSLGRRAGRHKIEKVQKIIVDVREFRSQLPQLLSAKGIKLEPATLEVGDYILSPEICVERKTVVDLIQSLNSGRLYSQCVSMTNSYKMPVLLIEFDEEKFFSLQVLRFIVKKQFFDARIGDEVEK</sequence>
<evidence type="ECO:0000256" key="4">
    <source>
        <dbReference type="ARBA" id="ARBA00022759"/>
    </source>
</evidence>
<feature type="domain" description="ERCC4" evidence="11">
    <location>
        <begin position="37"/>
        <end position="117"/>
    </location>
</feature>
<dbReference type="SMART" id="SM00891">
    <property type="entry name" value="ERCC4"/>
    <property type="match status" value="1"/>
</dbReference>
<evidence type="ECO:0000256" key="6">
    <source>
        <dbReference type="ARBA" id="ARBA00022801"/>
    </source>
</evidence>
<keyword evidence="3" id="KW-0540">Nuclease</keyword>
<evidence type="ECO:0000256" key="8">
    <source>
        <dbReference type="ARBA" id="ARBA00023204"/>
    </source>
</evidence>
<dbReference type="FunFam" id="3.40.50.10130:FF:000002">
    <property type="entry name" value="DNA repair endonuclease XPF"/>
    <property type="match status" value="1"/>
</dbReference>
<dbReference type="CDD" id="cd20078">
    <property type="entry name" value="XPF_nuclease_XPF_euk"/>
    <property type="match status" value="1"/>
</dbReference>
<dbReference type="GO" id="GO:0003697">
    <property type="term" value="F:single-stranded DNA binding"/>
    <property type="evidence" value="ECO:0007669"/>
    <property type="project" value="TreeGrafter"/>
</dbReference>
<evidence type="ECO:0000259" key="11">
    <source>
        <dbReference type="SMART" id="SM00891"/>
    </source>
</evidence>
<keyword evidence="4" id="KW-0255">Endonuclease</keyword>
<protein>
    <recommendedName>
        <fullName evidence="10">DNA repair endonuclease XPF</fullName>
    </recommendedName>
</protein>
<dbReference type="InterPro" id="IPR006166">
    <property type="entry name" value="ERCC4_domain"/>
</dbReference>
<dbReference type="GO" id="GO:0000110">
    <property type="term" value="C:nucleotide-excision repair factor 1 complex"/>
    <property type="evidence" value="ECO:0007669"/>
    <property type="project" value="TreeGrafter"/>
</dbReference>
<reference evidence="12" key="1">
    <citation type="journal article" date="2023" name="G3 (Bethesda)">
        <title>Whole genome assemblies of Zophobas morio and Tenebrio molitor.</title>
        <authorList>
            <person name="Kaur S."/>
            <person name="Stinson S.A."/>
            <person name="diCenzo G.C."/>
        </authorList>
    </citation>
    <scope>NUCLEOTIDE SEQUENCE</scope>
    <source>
        <strain evidence="12">QUZm001</strain>
    </source>
</reference>
<keyword evidence="6" id="KW-0378">Hydrolase</keyword>
<evidence type="ECO:0000256" key="9">
    <source>
        <dbReference type="ARBA" id="ARBA00023242"/>
    </source>
</evidence>
<comment type="subcellular location">
    <subcellularLocation>
        <location evidence="1">Nucleus</location>
    </subcellularLocation>
</comment>
<keyword evidence="9" id="KW-0539">Nucleus</keyword>
<dbReference type="Pfam" id="PF02732">
    <property type="entry name" value="ERCC4"/>
    <property type="match status" value="1"/>
</dbReference>
<accession>A0AA38HH34</accession>
<name>A0AA38HH34_9CUCU</name>
<evidence type="ECO:0000313" key="13">
    <source>
        <dbReference type="Proteomes" id="UP001168821"/>
    </source>
</evidence>
<dbReference type="Proteomes" id="UP001168821">
    <property type="component" value="Unassembled WGS sequence"/>
</dbReference>
<evidence type="ECO:0000256" key="7">
    <source>
        <dbReference type="ARBA" id="ARBA00023125"/>
    </source>
</evidence>
<organism evidence="12 13">
    <name type="scientific">Zophobas morio</name>
    <dbReference type="NCBI Taxonomy" id="2755281"/>
    <lineage>
        <taxon>Eukaryota</taxon>
        <taxon>Metazoa</taxon>
        <taxon>Ecdysozoa</taxon>
        <taxon>Arthropoda</taxon>
        <taxon>Hexapoda</taxon>
        <taxon>Insecta</taxon>
        <taxon>Pterygota</taxon>
        <taxon>Neoptera</taxon>
        <taxon>Endopterygota</taxon>
        <taxon>Coleoptera</taxon>
        <taxon>Polyphaga</taxon>
        <taxon>Cucujiformia</taxon>
        <taxon>Tenebrionidae</taxon>
        <taxon>Zophobas</taxon>
    </lineage>
</organism>
<comment type="caution">
    <text evidence="12">The sequence shown here is derived from an EMBL/GenBank/DDBJ whole genome shotgun (WGS) entry which is preliminary data.</text>
</comment>
<evidence type="ECO:0000256" key="1">
    <source>
        <dbReference type="ARBA" id="ARBA00004123"/>
    </source>
</evidence>
<dbReference type="Gene3D" id="3.40.50.10130">
    <property type="match status" value="1"/>
</dbReference>
<comment type="similarity">
    <text evidence="2">Belongs to the XPF family.</text>
</comment>
<dbReference type="PANTHER" id="PTHR10150:SF0">
    <property type="entry name" value="DNA REPAIR ENDONUCLEASE XPF"/>
    <property type="match status" value="1"/>
</dbReference>
<evidence type="ECO:0000256" key="3">
    <source>
        <dbReference type="ARBA" id="ARBA00022722"/>
    </source>
</evidence>
<gene>
    <name evidence="12" type="ORF">Zmor_012236</name>
</gene>
<dbReference type="InterPro" id="IPR011335">
    <property type="entry name" value="Restrct_endonuc-II-like"/>
</dbReference>
<evidence type="ECO:0000256" key="5">
    <source>
        <dbReference type="ARBA" id="ARBA00022763"/>
    </source>
</evidence>
<proteinExistence type="inferred from homology"/>
<dbReference type="GO" id="GO:0000724">
    <property type="term" value="P:double-strand break repair via homologous recombination"/>
    <property type="evidence" value="ECO:0007669"/>
    <property type="project" value="TreeGrafter"/>
</dbReference>
<evidence type="ECO:0000256" key="2">
    <source>
        <dbReference type="ARBA" id="ARBA00010015"/>
    </source>
</evidence>
<evidence type="ECO:0000313" key="12">
    <source>
        <dbReference type="EMBL" id="KAJ3615863.1"/>
    </source>
</evidence>
<dbReference type="GO" id="GO:0003684">
    <property type="term" value="F:damaged DNA binding"/>
    <property type="evidence" value="ECO:0007669"/>
    <property type="project" value="TreeGrafter"/>
</dbReference>
<keyword evidence="5" id="KW-0227">DNA damage</keyword>
<dbReference type="PANTHER" id="PTHR10150">
    <property type="entry name" value="DNA REPAIR ENDONUCLEASE XPF"/>
    <property type="match status" value="1"/>
</dbReference>
<dbReference type="AlphaFoldDB" id="A0AA38HH34"/>